<dbReference type="Gene3D" id="3.40.50.12780">
    <property type="entry name" value="N-terminal domain of ligase-like"/>
    <property type="match status" value="1"/>
</dbReference>
<evidence type="ECO:0000256" key="2">
    <source>
        <dbReference type="ARBA" id="ARBA00006432"/>
    </source>
</evidence>
<keyword evidence="3" id="KW-0436">Ligase</keyword>
<organism evidence="9 10">
    <name type="scientific">Meristemomyces frigidus</name>
    <dbReference type="NCBI Taxonomy" id="1508187"/>
    <lineage>
        <taxon>Eukaryota</taxon>
        <taxon>Fungi</taxon>
        <taxon>Dikarya</taxon>
        <taxon>Ascomycota</taxon>
        <taxon>Pezizomycotina</taxon>
        <taxon>Dothideomycetes</taxon>
        <taxon>Dothideomycetidae</taxon>
        <taxon>Mycosphaerellales</taxon>
        <taxon>Teratosphaeriaceae</taxon>
        <taxon>Meristemomyces</taxon>
    </lineage>
</organism>
<dbReference type="Pfam" id="PF00501">
    <property type="entry name" value="AMP-binding"/>
    <property type="match status" value="1"/>
</dbReference>
<dbReference type="GO" id="GO:0005524">
    <property type="term" value="F:ATP binding"/>
    <property type="evidence" value="ECO:0007669"/>
    <property type="project" value="UniProtKB-KW"/>
</dbReference>
<dbReference type="InterPro" id="IPR045851">
    <property type="entry name" value="AMP-bd_C_sf"/>
</dbReference>
<evidence type="ECO:0000256" key="5">
    <source>
        <dbReference type="ARBA" id="ARBA00022840"/>
    </source>
</evidence>
<feature type="region of interest" description="Disordered" evidence="6">
    <location>
        <begin position="1"/>
        <end position="31"/>
    </location>
</feature>
<dbReference type="GO" id="GO:0019748">
    <property type="term" value="P:secondary metabolic process"/>
    <property type="evidence" value="ECO:0007669"/>
    <property type="project" value="TreeGrafter"/>
</dbReference>
<dbReference type="PROSITE" id="PS00455">
    <property type="entry name" value="AMP_BINDING"/>
    <property type="match status" value="1"/>
</dbReference>
<dbReference type="Pfam" id="PF13193">
    <property type="entry name" value="AMP-binding_C"/>
    <property type="match status" value="1"/>
</dbReference>
<name>A0AAN7YIL1_9PEZI</name>
<dbReference type="PANTHER" id="PTHR24096:SF317">
    <property type="entry name" value="ADENYLATE-FORMING ENZYME AFEA"/>
    <property type="match status" value="1"/>
</dbReference>
<reference evidence="9" key="1">
    <citation type="submission" date="2023-08" db="EMBL/GenBank/DDBJ databases">
        <title>Black Yeasts Isolated from many extreme environments.</title>
        <authorList>
            <person name="Coleine C."/>
            <person name="Stajich J.E."/>
            <person name="Selbmann L."/>
        </authorList>
    </citation>
    <scope>NUCLEOTIDE SEQUENCE</scope>
    <source>
        <strain evidence="9">CCFEE 5401</strain>
    </source>
</reference>
<accession>A0AAN7YIL1</accession>
<evidence type="ECO:0000256" key="4">
    <source>
        <dbReference type="ARBA" id="ARBA00022741"/>
    </source>
</evidence>
<dbReference type="InterPro" id="IPR020845">
    <property type="entry name" value="AMP-binding_CS"/>
</dbReference>
<dbReference type="Gene3D" id="3.30.300.30">
    <property type="match status" value="1"/>
</dbReference>
<keyword evidence="4" id="KW-0547">Nucleotide-binding</keyword>
<proteinExistence type="inferred from homology"/>
<sequence length="452" mass="50807">MPSEALLEVPRGREQRPNTNADVPSEKSRFEVNDSDPDLVTFTLSGSYDAELPILIDAENPTRFVSRRIATQLVDSLTGVFEPSSTNKGQQDILGHSKASTDDIVALMQTSGTTGLPKVATRTHRAMIHELDAIAGDDTLKTYNIRRLFCTPVFHAFSAPEMIFNALRLGRPSYFMRRFDDSFAHNVAQYHITETFGPPPMLLKLVNQPENYALLQSLRYVAYGGAPLGLELRRRFLDLFLIQPRLVPVYGMTEGGWYATFHYPEDDDTGSVGRSIPGYDIKINACGADDRTETPTGEILVRGPQMMQSYLGNEKATADVFEDGWLKTGDKGYMRDGKLYLIDRIKDLIKVNCWQVSPTELQNALLEHDAVAEAAVFAMDEGSVAEHPMVCVVTRSGCVLSWEEILRHLRERLAWYKVNYCELRFMKEIPKSATGKIMKRVLRERVLGGGDW</sequence>
<comment type="caution">
    <text evidence="9">The sequence shown here is derived from an EMBL/GenBank/DDBJ whole genome shotgun (WGS) entry which is preliminary data.</text>
</comment>
<dbReference type="InterPro" id="IPR025110">
    <property type="entry name" value="AMP-bd_C"/>
</dbReference>
<evidence type="ECO:0000313" key="9">
    <source>
        <dbReference type="EMBL" id="KAK5116192.1"/>
    </source>
</evidence>
<protein>
    <submittedName>
        <fullName evidence="9">Uncharacterized protein</fullName>
    </submittedName>
</protein>
<evidence type="ECO:0000313" key="10">
    <source>
        <dbReference type="Proteomes" id="UP001310890"/>
    </source>
</evidence>
<keyword evidence="5" id="KW-0067">ATP-binding</keyword>
<evidence type="ECO:0000256" key="6">
    <source>
        <dbReference type="SAM" id="MobiDB-lite"/>
    </source>
</evidence>
<evidence type="ECO:0000259" key="7">
    <source>
        <dbReference type="Pfam" id="PF00501"/>
    </source>
</evidence>
<evidence type="ECO:0000259" key="8">
    <source>
        <dbReference type="Pfam" id="PF13193"/>
    </source>
</evidence>
<dbReference type="AlphaFoldDB" id="A0AAN7YIL1"/>
<dbReference type="Proteomes" id="UP001310890">
    <property type="component" value="Unassembled WGS sequence"/>
</dbReference>
<dbReference type="InterPro" id="IPR000873">
    <property type="entry name" value="AMP-dep_synth/lig_dom"/>
</dbReference>
<evidence type="ECO:0000256" key="3">
    <source>
        <dbReference type="ARBA" id="ARBA00022598"/>
    </source>
</evidence>
<comment type="similarity">
    <text evidence="2">Belongs to the ATP-dependent AMP-binding enzyme family.</text>
</comment>
<feature type="domain" description="AMP-dependent synthetase/ligase" evidence="7">
    <location>
        <begin position="20"/>
        <end position="311"/>
    </location>
</feature>
<feature type="domain" description="AMP-binding enzyme C-terminal" evidence="8">
    <location>
        <begin position="360"/>
        <end position="436"/>
    </location>
</feature>
<dbReference type="SUPFAM" id="SSF56801">
    <property type="entry name" value="Acetyl-CoA synthetase-like"/>
    <property type="match status" value="1"/>
</dbReference>
<evidence type="ECO:0000256" key="1">
    <source>
        <dbReference type="ARBA" id="ARBA00005179"/>
    </source>
</evidence>
<dbReference type="PANTHER" id="PTHR24096">
    <property type="entry name" value="LONG-CHAIN-FATTY-ACID--COA LIGASE"/>
    <property type="match status" value="1"/>
</dbReference>
<dbReference type="GO" id="GO:0016405">
    <property type="term" value="F:CoA-ligase activity"/>
    <property type="evidence" value="ECO:0007669"/>
    <property type="project" value="TreeGrafter"/>
</dbReference>
<gene>
    <name evidence="9" type="ORF">LTR62_008518</name>
</gene>
<comment type="pathway">
    <text evidence="1">Secondary metabolite biosynthesis.</text>
</comment>
<dbReference type="InterPro" id="IPR042099">
    <property type="entry name" value="ANL_N_sf"/>
</dbReference>
<dbReference type="EMBL" id="JAVRRL010000009">
    <property type="protein sequence ID" value="KAK5116192.1"/>
    <property type="molecule type" value="Genomic_DNA"/>
</dbReference>